<evidence type="ECO:0000256" key="3">
    <source>
        <dbReference type="ARBA" id="ARBA00012438"/>
    </source>
</evidence>
<keyword evidence="10" id="KW-0067">ATP-binding</keyword>
<evidence type="ECO:0000256" key="5">
    <source>
        <dbReference type="ARBA" id="ARBA00022553"/>
    </source>
</evidence>
<dbReference type="InterPro" id="IPR003594">
    <property type="entry name" value="HATPase_dom"/>
</dbReference>
<feature type="transmembrane region" description="Helical" evidence="14">
    <location>
        <begin position="56"/>
        <end position="85"/>
    </location>
</feature>
<feature type="transmembrane region" description="Helical" evidence="14">
    <location>
        <begin position="12"/>
        <end position="36"/>
    </location>
</feature>
<evidence type="ECO:0000259" key="16">
    <source>
        <dbReference type="PROSITE" id="PS50885"/>
    </source>
</evidence>
<keyword evidence="5" id="KW-0597">Phosphoprotein</keyword>
<evidence type="ECO:0000256" key="14">
    <source>
        <dbReference type="SAM" id="Phobius"/>
    </source>
</evidence>
<keyword evidence="4" id="KW-1003">Cell membrane</keyword>
<dbReference type="FunFam" id="1.10.287.130:FF:000008">
    <property type="entry name" value="Two-component sensor histidine kinase"/>
    <property type="match status" value="1"/>
</dbReference>
<evidence type="ECO:0000313" key="18">
    <source>
        <dbReference type="Proteomes" id="UP000188993"/>
    </source>
</evidence>
<evidence type="ECO:0000259" key="15">
    <source>
        <dbReference type="PROSITE" id="PS50109"/>
    </source>
</evidence>
<evidence type="ECO:0000256" key="1">
    <source>
        <dbReference type="ARBA" id="ARBA00000085"/>
    </source>
</evidence>
<dbReference type="FunFam" id="3.30.565.10:FF:000013">
    <property type="entry name" value="Two-component sensor histidine kinase"/>
    <property type="match status" value="1"/>
</dbReference>
<keyword evidence="7 14" id="KW-0812">Transmembrane</keyword>
<gene>
    <name evidence="17" type="primary">resE_2</name>
    <name evidence="17" type="ORF">BW727_101999</name>
</gene>
<dbReference type="EC" id="2.7.13.3" evidence="3"/>
<dbReference type="PANTHER" id="PTHR45528:SF1">
    <property type="entry name" value="SENSOR HISTIDINE KINASE CPXA"/>
    <property type="match status" value="1"/>
</dbReference>
<keyword evidence="8" id="KW-0547">Nucleotide-binding</keyword>
<organism evidence="17 18">
    <name type="scientific">Jeotgalibaca dankookensis</name>
    <dbReference type="NCBI Taxonomy" id="708126"/>
    <lineage>
        <taxon>Bacteria</taxon>
        <taxon>Bacillati</taxon>
        <taxon>Bacillota</taxon>
        <taxon>Bacilli</taxon>
        <taxon>Lactobacillales</taxon>
        <taxon>Carnobacteriaceae</taxon>
        <taxon>Jeotgalibaca</taxon>
    </lineage>
</organism>
<feature type="domain" description="HAMP" evidence="16">
    <location>
        <begin position="90"/>
        <end position="142"/>
    </location>
</feature>
<dbReference type="KEGG" id="jda:BW727_101999"/>
<evidence type="ECO:0000256" key="6">
    <source>
        <dbReference type="ARBA" id="ARBA00022679"/>
    </source>
</evidence>
<dbReference type="PROSITE" id="PS50885">
    <property type="entry name" value="HAMP"/>
    <property type="match status" value="1"/>
</dbReference>
<dbReference type="CDD" id="cd00082">
    <property type="entry name" value="HisKA"/>
    <property type="match status" value="1"/>
</dbReference>
<keyword evidence="9 17" id="KW-0418">Kinase</keyword>
<dbReference type="SUPFAM" id="SSF55874">
    <property type="entry name" value="ATPase domain of HSP90 chaperone/DNA topoisomerase II/histidine kinase"/>
    <property type="match status" value="1"/>
</dbReference>
<evidence type="ECO:0000256" key="11">
    <source>
        <dbReference type="ARBA" id="ARBA00022989"/>
    </source>
</evidence>
<accession>A0A1S6IRZ2</accession>
<comment type="subcellular location">
    <subcellularLocation>
        <location evidence="2">Cell membrane</location>
        <topology evidence="2">Multi-pass membrane protein</topology>
    </subcellularLocation>
</comment>
<dbReference type="GO" id="GO:0005524">
    <property type="term" value="F:ATP binding"/>
    <property type="evidence" value="ECO:0007669"/>
    <property type="project" value="UniProtKB-KW"/>
</dbReference>
<dbReference type="Proteomes" id="UP000188993">
    <property type="component" value="Chromosome"/>
</dbReference>
<dbReference type="GO" id="GO:0000155">
    <property type="term" value="F:phosphorelay sensor kinase activity"/>
    <property type="evidence" value="ECO:0007669"/>
    <property type="project" value="InterPro"/>
</dbReference>
<keyword evidence="11 14" id="KW-1133">Transmembrane helix</keyword>
<protein>
    <recommendedName>
        <fullName evidence="3">histidine kinase</fullName>
        <ecNumber evidence="3">2.7.13.3</ecNumber>
    </recommendedName>
</protein>
<dbReference type="InterPro" id="IPR005467">
    <property type="entry name" value="His_kinase_dom"/>
</dbReference>
<proteinExistence type="predicted"/>
<keyword evidence="13 14" id="KW-0472">Membrane</keyword>
<dbReference type="InterPro" id="IPR004358">
    <property type="entry name" value="Sig_transdc_His_kin-like_C"/>
</dbReference>
<sequence>MPKLKLTRKELGELIFEAIVTMTMLFFLFVGFYLIFNQIVQTPSDLLIKTNSLWDMILYFDFILLEYRVVFLIFALLVSILFTWWRLFRRYNQMQLRHILAELHYIASGNFDHRIKANLTGDMNDVVNSINTLVESTVAAMDEERKIEQSKDELITNVSHDIRTPLTSIIGYLGLIEDKQYSSIEDLERYIHIAYEKALQMKVLVDDLFEYTKVRQPATPLNYTKLDLGKFLEQVAAEFELESARRKIEIEVIMKTDPLMIEVDVDKIVRVFGNLVSNALKYGEKEGWIKIQADKVGSEAIISVINSGEKIPQEALEELFGRFYRLESSRSQQTGGTGLGLAIAQSIVALHSGYIYAESDDEETKFVMHLPLTQSSE</sequence>
<dbReference type="Gene3D" id="1.10.287.130">
    <property type="match status" value="1"/>
</dbReference>
<dbReference type="GO" id="GO:0005886">
    <property type="term" value="C:plasma membrane"/>
    <property type="evidence" value="ECO:0007669"/>
    <property type="project" value="UniProtKB-SubCell"/>
</dbReference>
<dbReference type="InterPro" id="IPR036890">
    <property type="entry name" value="HATPase_C_sf"/>
</dbReference>
<dbReference type="Pfam" id="PF00512">
    <property type="entry name" value="HisKA"/>
    <property type="match status" value="1"/>
</dbReference>
<evidence type="ECO:0000256" key="8">
    <source>
        <dbReference type="ARBA" id="ARBA00022741"/>
    </source>
</evidence>
<dbReference type="AlphaFoldDB" id="A0A1S6IRZ2"/>
<evidence type="ECO:0000256" key="13">
    <source>
        <dbReference type="ARBA" id="ARBA00023136"/>
    </source>
</evidence>
<dbReference type="SUPFAM" id="SSF47384">
    <property type="entry name" value="Homodimeric domain of signal transducing histidine kinase"/>
    <property type="match status" value="1"/>
</dbReference>
<dbReference type="PROSITE" id="PS50109">
    <property type="entry name" value="HIS_KIN"/>
    <property type="match status" value="1"/>
</dbReference>
<evidence type="ECO:0000313" key="17">
    <source>
        <dbReference type="EMBL" id="AQS54323.1"/>
    </source>
</evidence>
<dbReference type="Pfam" id="PF02518">
    <property type="entry name" value="HATPase_c"/>
    <property type="match status" value="1"/>
</dbReference>
<dbReference type="InterPro" id="IPR003661">
    <property type="entry name" value="HisK_dim/P_dom"/>
</dbReference>
<dbReference type="PANTHER" id="PTHR45528">
    <property type="entry name" value="SENSOR HISTIDINE KINASE CPXA"/>
    <property type="match status" value="1"/>
</dbReference>
<keyword evidence="12" id="KW-0902">Two-component regulatory system</keyword>
<feature type="domain" description="Histidine kinase" evidence="15">
    <location>
        <begin position="157"/>
        <end position="374"/>
    </location>
</feature>
<evidence type="ECO:0000256" key="10">
    <source>
        <dbReference type="ARBA" id="ARBA00022840"/>
    </source>
</evidence>
<dbReference type="Gene3D" id="3.30.565.10">
    <property type="entry name" value="Histidine kinase-like ATPase, C-terminal domain"/>
    <property type="match status" value="1"/>
</dbReference>
<dbReference type="EMBL" id="CP019728">
    <property type="protein sequence ID" value="AQS54323.1"/>
    <property type="molecule type" value="Genomic_DNA"/>
</dbReference>
<comment type="catalytic activity">
    <reaction evidence="1">
        <text>ATP + protein L-histidine = ADP + protein N-phospho-L-histidine.</text>
        <dbReference type="EC" id="2.7.13.3"/>
    </reaction>
</comment>
<dbReference type="SMART" id="SM00387">
    <property type="entry name" value="HATPase_c"/>
    <property type="match status" value="1"/>
</dbReference>
<reference evidence="17 18" key="1">
    <citation type="journal article" date="2014" name="Int. J. Syst. Evol. Microbiol.">
        <title>Jeotgalibaca dankookensis gen. nov., sp. nov., a member of the family Carnobacteriaceae, isolated from seujeot (Korean traditional food).</title>
        <authorList>
            <person name="Lee D.G."/>
            <person name="Trujillo M.E."/>
            <person name="Kang H."/>
            <person name="Ahn T.Y."/>
        </authorList>
    </citation>
    <scope>NUCLEOTIDE SEQUENCE [LARGE SCALE GENOMIC DNA]</scope>
    <source>
        <strain evidence="17 18">EX-07</strain>
    </source>
</reference>
<keyword evidence="18" id="KW-1185">Reference proteome</keyword>
<dbReference type="InterPro" id="IPR036097">
    <property type="entry name" value="HisK_dim/P_sf"/>
</dbReference>
<dbReference type="InterPro" id="IPR003660">
    <property type="entry name" value="HAMP_dom"/>
</dbReference>
<name>A0A1S6IRZ2_9LACT</name>
<evidence type="ECO:0000256" key="12">
    <source>
        <dbReference type="ARBA" id="ARBA00023012"/>
    </source>
</evidence>
<dbReference type="InterPro" id="IPR050398">
    <property type="entry name" value="HssS/ArlS-like"/>
</dbReference>
<dbReference type="STRING" id="708126.BW727_101999"/>
<keyword evidence="6 17" id="KW-0808">Transferase</keyword>
<dbReference type="SMART" id="SM00388">
    <property type="entry name" value="HisKA"/>
    <property type="match status" value="1"/>
</dbReference>
<dbReference type="PRINTS" id="PR00344">
    <property type="entry name" value="BCTRLSENSOR"/>
</dbReference>
<evidence type="ECO:0000256" key="4">
    <source>
        <dbReference type="ARBA" id="ARBA00022475"/>
    </source>
</evidence>
<evidence type="ECO:0000256" key="2">
    <source>
        <dbReference type="ARBA" id="ARBA00004651"/>
    </source>
</evidence>
<evidence type="ECO:0000256" key="9">
    <source>
        <dbReference type="ARBA" id="ARBA00022777"/>
    </source>
</evidence>
<evidence type="ECO:0000256" key="7">
    <source>
        <dbReference type="ARBA" id="ARBA00022692"/>
    </source>
</evidence>